<dbReference type="WBParaSite" id="PSAMB.scaffold4391size14797.g24192.t1">
    <property type="protein sequence ID" value="PSAMB.scaffold4391size14797.g24192.t1"/>
    <property type="gene ID" value="PSAMB.scaffold4391size14797.g24192"/>
</dbReference>
<reference evidence="2" key="1">
    <citation type="submission" date="2022-11" db="UniProtKB">
        <authorList>
            <consortium name="WormBaseParasite"/>
        </authorList>
    </citation>
    <scope>IDENTIFICATION</scope>
</reference>
<keyword evidence="1" id="KW-1185">Reference proteome</keyword>
<accession>A0A914WJV3</accession>
<dbReference type="Proteomes" id="UP000887566">
    <property type="component" value="Unplaced"/>
</dbReference>
<evidence type="ECO:0000313" key="2">
    <source>
        <dbReference type="WBParaSite" id="PSAMB.scaffold4391size14797.g24192.t1"/>
    </source>
</evidence>
<evidence type="ECO:0000313" key="1">
    <source>
        <dbReference type="Proteomes" id="UP000887566"/>
    </source>
</evidence>
<organism evidence="1 2">
    <name type="scientific">Plectus sambesii</name>
    <dbReference type="NCBI Taxonomy" id="2011161"/>
    <lineage>
        <taxon>Eukaryota</taxon>
        <taxon>Metazoa</taxon>
        <taxon>Ecdysozoa</taxon>
        <taxon>Nematoda</taxon>
        <taxon>Chromadorea</taxon>
        <taxon>Plectida</taxon>
        <taxon>Plectina</taxon>
        <taxon>Plectoidea</taxon>
        <taxon>Plectidae</taxon>
        <taxon>Plectus</taxon>
    </lineage>
</organism>
<dbReference type="AlphaFoldDB" id="A0A914WJV3"/>
<sequence length="164" mass="17082">MPICRRLLLGEGCAAGSSGTVKVDCRSDLTQNGWHRAATCHLSHEGQRCQASSDQRENKGSGGGPLVPGALELAHWAVNPVDGCLQPREPAATAGRFDPNGGRPHLVAATGGFAPQLSTMAGLAVEFRIEARPEDAMAVVGGVATTSDRIGQPFTKLVVFWAAP</sequence>
<name>A0A914WJV3_9BILA</name>
<protein>
    <submittedName>
        <fullName evidence="2">Uncharacterized protein</fullName>
    </submittedName>
</protein>
<proteinExistence type="predicted"/>